<feature type="non-terminal residue" evidence="1">
    <location>
        <position position="1"/>
    </location>
</feature>
<comment type="caution">
    <text evidence="1">The sequence shown here is derived from an EMBL/GenBank/DDBJ whole genome shotgun (WGS) entry which is preliminary data.</text>
</comment>
<proteinExistence type="predicted"/>
<organism evidence="1 2">
    <name type="scientific">Eretmocerus hayati</name>
    <dbReference type="NCBI Taxonomy" id="131215"/>
    <lineage>
        <taxon>Eukaryota</taxon>
        <taxon>Metazoa</taxon>
        <taxon>Ecdysozoa</taxon>
        <taxon>Arthropoda</taxon>
        <taxon>Hexapoda</taxon>
        <taxon>Insecta</taxon>
        <taxon>Pterygota</taxon>
        <taxon>Neoptera</taxon>
        <taxon>Endopterygota</taxon>
        <taxon>Hymenoptera</taxon>
        <taxon>Apocrita</taxon>
        <taxon>Proctotrupomorpha</taxon>
        <taxon>Chalcidoidea</taxon>
        <taxon>Aphelinidae</taxon>
        <taxon>Aphelininae</taxon>
        <taxon>Eretmocerus</taxon>
    </lineage>
</organism>
<dbReference type="Proteomes" id="UP001239111">
    <property type="component" value="Chromosome 3"/>
</dbReference>
<evidence type="ECO:0000313" key="2">
    <source>
        <dbReference type="Proteomes" id="UP001239111"/>
    </source>
</evidence>
<reference evidence="1" key="1">
    <citation type="submission" date="2023-04" db="EMBL/GenBank/DDBJ databases">
        <title>A chromosome-level genome assembly of the parasitoid wasp Eretmocerus hayati.</title>
        <authorList>
            <person name="Zhong Y."/>
            <person name="Liu S."/>
            <person name="Liu Y."/>
        </authorList>
    </citation>
    <scope>NUCLEOTIDE SEQUENCE</scope>
    <source>
        <strain evidence="1">ZJU_SS_LIU_2023</strain>
    </source>
</reference>
<protein>
    <submittedName>
        <fullName evidence="1">Uncharacterized protein</fullName>
    </submittedName>
</protein>
<keyword evidence="2" id="KW-1185">Reference proteome</keyword>
<name>A0ACC2NQM2_9HYME</name>
<accession>A0ACC2NQM2</accession>
<feature type="non-terminal residue" evidence="1">
    <location>
        <position position="272"/>
    </location>
</feature>
<sequence length="272" mass="31117">MQFLVLFCVGIFVEAVQGVSTPVEELHKNADWDEVCKSLMDMESVNADFNHLVQEFESSPIWQYPTEQSLYQCSYQQNHNRMQYGSHSSGSAGANLNRRNTPFTSNECQLLSDIESHKTDLNNYFEEFQSTRGYIDHTLEQVSHCGVSPDDSSSHQVSHDDPPLKPDWAEIFKRISELRRHRQGLNRLLKELTQASFPMNRILVEQRQCNPGPSYVYHRGHVLTVGDVSRVSSEIEQIIQLFSDILSEMVDTEELFHFIGLISGQSCSQTNP</sequence>
<evidence type="ECO:0000313" key="1">
    <source>
        <dbReference type="EMBL" id="KAJ8673168.1"/>
    </source>
</evidence>
<dbReference type="EMBL" id="CM056743">
    <property type="protein sequence ID" value="KAJ8673168.1"/>
    <property type="molecule type" value="Genomic_DNA"/>
</dbReference>
<gene>
    <name evidence="1" type="ORF">QAD02_004430</name>
</gene>